<dbReference type="OrthoDB" id="6593576at2759"/>
<gene>
    <name evidence="1" type="ORF">NTEN_LOCUS21389</name>
</gene>
<dbReference type="Proteomes" id="UP000479000">
    <property type="component" value="Unassembled WGS sequence"/>
</dbReference>
<dbReference type="EMBL" id="CADCXU010031306">
    <property type="protein sequence ID" value="CAB0017371.1"/>
    <property type="molecule type" value="Genomic_DNA"/>
</dbReference>
<proteinExistence type="predicted"/>
<reference evidence="1 2" key="1">
    <citation type="submission" date="2020-02" db="EMBL/GenBank/DDBJ databases">
        <authorList>
            <person name="Ferguson B K."/>
        </authorList>
    </citation>
    <scope>NUCLEOTIDE SEQUENCE [LARGE SCALE GENOMIC DNA]</scope>
</reference>
<name>A0A6H5HIV9_9HEMI</name>
<accession>A0A6H5HIV9</accession>
<evidence type="ECO:0000313" key="1">
    <source>
        <dbReference type="EMBL" id="CAB0017371.1"/>
    </source>
</evidence>
<dbReference type="Gene3D" id="3.40.50.410">
    <property type="entry name" value="von Willebrand factor, type A domain"/>
    <property type="match status" value="1"/>
</dbReference>
<dbReference type="GO" id="GO:0032991">
    <property type="term" value="C:protein-containing complex"/>
    <property type="evidence" value="ECO:0007669"/>
    <property type="project" value="UniProtKB-ARBA"/>
</dbReference>
<organism evidence="1 2">
    <name type="scientific">Nesidiocoris tenuis</name>
    <dbReference type="NCBI Taxonomy" id="355587"/>
    <lineage>
        <taxon>Eukaryota</taxon>
        <taxon>Metazoa</taxon>
        <taxon>Ecdysozoa</taxon>
        <taxon>Arthropoda</taxon>
        <taxon>Hexapoda</taxon>
        <taxon>Insecta</taxon>
        <taxon>Pterygota</taxon>
        <taxon>Neoptera</taxon>
        <taxon>Paraneoptera</taxon>
        <taxon>Hemiptera</taxon>
        <taxon>Heteroptera</taxon>
        <taxon>Panheteroptera</taxon>
        <taxon>Cimicomorpha</taxon>
        <taxon>Miridae</taxon>
        <taxon>Dicyphina</taxon>
        <taxon>Nesidiocoris</taxon>
    </lineage>
</organism>
<dbReference type="AlphaFoldDB" id="A0A6H5HIV9"/>
<sequence>MKLVSEVAMYPSYRGWRHGDLLCLSHIKAKEGDTDPFDLNVRKCGYVPYLTPSHAAAIIVQCYLKVEPNVTVVGPTFAGNISPIELAKDEKTTNIETTLSDLRNPN</sequence>
<dbReference type="InterPro" id="IPR036465">
    <property type="entry name" value="vWFA_dom_sf"/>
</dbReference>
<evidence type="ECO:0000313" key="2">
    <source>
        <dbReference type="Proteomes" id="UP000479000"/>
    </source>
</evidence>
<protein>
    <submittedName>
        <fullName evidence="1">Uncharacterized protein</fullName>
    </submittedName>
</protein>
<keyword evidence="2" id="KW-1185">Reference proteome</keyword>
<feature type="non-terminal residue" evidence="1">
    <location>
        <position position="106"/>
    </location>
</feature>